<accession>A0ABZ1IVE1</accession>
<dbReference type="PANTHER" id="PTHR43214:SF24">
    <property type="entry name" value="TRANSCRIPTIONAL REGULATORY PROTEIN NARL-RELATED"/>
    <property type="match status" value="1"/>
</dbReference>
<evidence type="ECO:0000259" key="6">
    <source>
        <dbReference type="PROSITE" id="PS50043"/>
    </source>
</evidence>
<dbReference type="CDD" id="cd17535">
    <property type="entry name" value="REC_NarL-like"/>
    <property type="match status" value="1"/>
</dbReference>
<feature type="modified residue" description="4-aspartylphosphate" evidence="5">
    <location>
        <position position="56"/>
    </location>
</feature>
<protein>
    <submittedName>
        <fullName evidence="8">Response regulator transcription factor</fullName>
    </submittedName>
</protein>
<dbReference type="PRINTS" id="PR00038">
    <property type="entry name" value="HTHLUXR"/>
</dbReference>
<dbReference type="SMART" id="SM00421">
    <property type="entry name" value="HTH_LUXR"/>
    <property type="match status" value="1"/>
</dbReference>
<dbReference type="Pfam" id="PF00072">
    <property type="entry name" value="Response_reg"/>
    <property type="match status" value="1"/>
</dbReference>
<evidence type="ECO:0000256" key="2">
    <source>
        <dbReference type="ARBA" id="ARBA00023015"/>
    </source>
</evidence>
<keyword evidence="4" id="KW-0804">Transcription</keyword>
<dbReference type="SMART" id="SM00448">
    <property type="entry name" value="REC"/>
    <property type="match status" value="1"/>
</dbReference>
<dbReference type="PROSITE" id="PS50110">
    <property type="entry name" value="RESPONSE_REGULATORY"/>
    <property type="match status" value="1"/>
</dbReference>
<dbReference type="InterPro" id="IPR016032">
    <property type="entry name" value="Sig_transdc_resp-reg_C-effctor"/>
</dbReference>
<dbReference type="CDD" id="cd06170">
    <property type="entry name" value="LuxR_C_like"/>
    <property type="match status" value="1"/>
</dbReference>
<sequence length="235" mass="24873">MTGVPRVVIADDQALVRTGFGMILTADGIDVVAEAADGEEAVAAVERTRPDLVLMDIRMPGLDGLEATRRILSGAIPDPPRVLILTTYDLDRYVYAALTAGATGFLLKDVTPEHLVAAVRLASTGDGLLAPAITRRLVERFVTQDTATAALHRDLAVLTPRERQVLQCLGTGLSNAELAARFALSEATVKTHVARILSKLRLRDRAQAVVVAYETGLVTPGGDTTGTAGGLHSQE</sequence>
<dbReference type="InterPro" id="IPR039420">
    <property type="entry name" value="WalR-like"/>
</dbReference>
<dbReference type="Gene3D" id="3.40.50.2300">
    <property type="match status" value="1"/>
</dbReference>
<name>A0ABZ1IVE1_9ACTN</name>
<dbReference type="InterPro" id="IPR000792">
    <property type="entry name" value="Tscrpt_reg_LuxR_C"/>
</dbReference>
<dbReference type="InterPro" id="IPR011006">
    <property type="entry name" value="CheY-like_superfamily"/>
</dbReference>
<reference evidence="8 9" key="1">
    <citation type="submission" date="2022-10" db="EMBL/GenBank/DDBJ databases">
        <title>The complete genomes of actinobacterial strains from the NBC collection.</title>
        <authorList>
            <person name="Joergensen T.S."/>
            <person name="Alvarez Arevalo M."/>
            <person name="Sterndorff E.B."/>
            <person name="Faurdal D."/>
            <person name="Vuksanovic O."/>
            <person name="Mourched A.-S."/>
            <person name="Charusanti P."/>
            <person name="Shaw S."/>
            <person name="Blin K."/>
            <person name="Weber T."/>
        </authorList>
    </citation>
    <scope>NUCLEOTIDE SEQUENCE [LARGE SCALE GENOMIC DNA]</scope>
    <source>
        <strain evidence="8 9">NBC_00206</strain>
    </source>
</reference>
<dbReference type="PANTHER" id="PTHR43214">
    <property type="entry name" value="TWO-COMPONENT RESPONSE REGULATOR"/>
    <property type="match status" value="1"/>
</dbReference>
<keyword evidence="3" id="KW-0238">DNA-binding</keyword>
<dbReference type="SUPFAM" id="SSF52172">
    <property type="entry name" value="CheY-like"/>
    <property type="match status" value="1"/>
</dbReference>
<feature type="domain" description="Response regulatory" evidence="7">
    <location>
        <begin position="6"/>
        <end position="123"/>
    </location>
</feature>
<feature type="domain" description="HTH luxR-type" evidence="6">
    <location>
        <begin position="151"/>
        <end position="216"/>
    </location>
</feature>
<gene>
    <name evidence="8" type="ORF">OHU27_18400</name>
</gene>
<organism evidence="8 9">
    <name type="scientific">Streptomyces nigra</name>
    <dbReference type="NCBI Taxonomy" id="1827580"/>
    <lineage>
        <taxon>Bacteria</taxon>
        <taxon>Bacillati</taxon>
        <taxon>Actinomycetota</taxon>
        <taxon>Actinomycetes</taxon>
        <taxon>Kitasatosporales</taxon>
        <taxon>Streptomycetaceae</taxon>
        <taxon>Streptomyces</taxon>
    </lineage>
</organism>
<keyword evidence="9" id="KW-1185">Reference proteome</keyword>
<dbReference type="InterPro" id="IPR058245">
    <property type="entry name" value="NreC/VraR/RcsB-like_REC"/>
</dbReference>
<dbReference type="InterPro" id="IPR001789">
    <property type="entry name" value="Sig_transdc_resp-reg_receiver"/>
</dbReference>
<dbReference type="PROSITE" id="PS50043">
    <property type="entry name" value="HTH_LUXR_2"/>
    <property type="match status" value="1"/>
</dbReference>
<dbReference type="SUPFAM" id="SSF46894">
    <property type="entry name" value="C-terminal effector domain of the bipartite response regulators"/>
    <property type="match status" value="1"/>
</dbReference>
<keyword evidence="1 5" id="KW-0597">Phosphoprotein</keyword>
<keyword evidence="2" id="KW-0805">Transcription regulation</keyword>
<dbReference type="RefSeq" id="WP_406258043.1">
    <property type="nucleotide sequence ID" value="NZ_CP108125.1"/>
</dbReference>
<dbReference type="Proteomes" id="UP001622690">
    <property type="component" value="Chromosome"/>
</dbReference>
<evidence type="ECO:0000256" key="4">
    <source>
        <dbReference type="ARBA" id="ARBA00023163"/>
    </source>
</evidence>
<evidence type="ECO:0000256" key="5">
    <source>
        <dbReference type="PROSITE-ProRule" id="PRU00169"/>
    </source>
</evidence>
<dbReference type="Pfam" id="PF00196">
    <property type="entry name" value="GerE"/>
    <property type="match status" value="1"/>
</dbReference>
<evidence type="ECO:0000313" key="8">
    <source>
        <dbReference type="EMBL" id="WTO84282.1"/>
    </source>
</evidence>
<dbReference type="EMBL" id="CP108125">
    <property type="protein sequence ID" value="WTO84282.1"/>
    <property type="molecule type" value="Genomic_DNA"/>
</dbReference>
<evidence type="ECO:0000313" key="9">
    <source>
        <dbReference type="Proteomes" id="UP001622690"/>
    </source>
</evidence>
<evidence type="ECO:0000259" key="7">
    <source>
        <dbReference type="PROSITE" id="PS50110"/>
    </source>
</evidence>
<evidence type="ECO:0000256" key="3">
    <source>
        <dbReference type="ARBA" id="ARBA00023125"/>
    </source>
</evidence>
<evidence type="ECO:0000256" key="1">
    <source>
        <dbReference type="ARBA" id="ARBA00022553"/>
    </source>
</evidence>
<proteinExistence type="predicted"/>